<dbReference type="Proteomes" id="UP000178170">
    <property type="component" value="Unassembled WGS sequence"/>
</dbReference>
<dbReference type="AlphaFoldDB" id="A0A1G2QVW5"/>
<accession>A0A1G2QVW5</accession>
<evidence type="ECO:0000313" key="3">
    <source>
        <dbReference type="Proteomes" id="UP000178170"/>
    </source>
</evidence>
<dbReference type="EMBL" id="MHTS01000018">
    <property type="protein sequence ID" value="OHA64279.1"/>
    <property type="molecule type" value="Genomic_DNA"/>
</dbReference>
<name>A0A1G2QVW5_9BACT</name>
<keyword evidence="1" id="KW-0472">Membrane</keyword>
<feature type="transmembrane region" description="Helical" evidence="1">
    <location>
        <begin position="85"/>
        <end position="105"/>
    </location>
</feature>
<reference evidence="2 3" key="1">
    <citation type="journal article" date="2016" name="Nat. Commun.">
        <title>Thousands of microbial genomes shed light on interconnected biogeochemical processes in an aquifer system.</title>
        <authorList>
            <person name="Anantharaman K."/>
            <person name="Brown C.T."/>
            <person name="Hug L.A."/>
            <person name="Sharon I."/>
            <person name="Castelle C.J."/>
            <person name="Probst A.J."/>
            <person name="Thomas B.C."/>
            <person name="Singh A."/>
            <person name="Wilkins M.J."/>
            <person name="Karaoz U."/>
            <person name="Brodie E.L."/>
            <person name="Williams K.H."/>
            <person name="Hubbard S.S."/>
            <person name="Banfield J.F."/>
        </authorList>
    </citation>
    <scope>NUCLEOTIDE SEQUENCE [LARGE SCALE GENOMIC DNA]</scope>
</reference>
<proteinExistence type="predicted"/>
<sequence>MFSVQKEKFLFDSLTPPGKNDTVEKMIQGVLLRILAGIAGLWIAIRFVDGVEFTGSPQLLLLIGLILGILNATIKPILDLVTLPLRILSLGLSGLLINLLLAWVLDLLFPELEFIGLLPLFWTTLIVWATTIPLSLLSRGRI</sequence>
<keyword evidence="1" id="KW-0812">Transmembrane</keyword>
<evidence type="ECO:0008006" key="4">
    <source>
        <dbReference type="Google" id="ProtNLM"/>
    </source>
</evidence>
<evidence type="ECO:0000313" key="2">
    <source>
        <dbReference type="EMBL" id="OHA64279.1"/>
    </source>
</evidence>
<dbReference type="InterPro" id="IPR007165">
    <property type="entry name" value="Phage_holin_4_2"/>
</dbReference>
<organism evidence="2 3">
    <name type="scientific">Candidatus Wildermuthbacteria bacterium RIFCSPHIGHO2_01_FULL_48_27b</name>
    <dbReference type="NCBI Taxonomy" id="1802447"/>
    <lineage>
        <taxon>Bacteria</taxon>
        <taxon>Candidatus Wildermuthiibacteriota</taxon>
    </lineage>
</organism>
<dbReference type="PANTHER" id="PTHR37309">
    <property type="entry name" value="SLR0284 PROTEIN"/>
    <property type="match status" value="1"/>
</dbReference>
<protein>
    <recommendedName>
        <fullName evidence="4">Phage holin family protein</fullName>
    </recommendedName>
</protein>
<comment type="caution">
    <text evidence="2">The sequence shown here is derived from an EMBL/GenBank/DDBJ whole genome shotgun (WGS) entry which is preliminary data.</text>
</comment>
<evidence type="ECO:0000256" key="1">
    <source>
        <dbReference type="SAM" id="Phobius"/>
    </source>
</evidence>
<feature type="transmembrane region" description="Helical" evidence="1">
    <location>
        <begin position="59"/>
        <end position="78"/>
    </location>
</feature>
<feature type="transmembrane region" description="Helical" evidence="1">
    <location>
        <begin position="117"/>
        <end position="137"/>
    </location>
</feature>
<dbReference type="PANTHER" id="PTHR37309:SF1">
    <property type="entry name" value="SLR0284 PROTEIN"/>
    <property type="match status" value="1"/>
</dbReference>
<dbReference type="Pfam" id="PF04020">
    <property type="entry name" value="Phage_holin_4_2"/>
    <property type="match status" value="1"/>
</dbReference>
<feature type="transmembrane region" description="Helical" evidence="1">
    <location>
        <begin position="30"/>
        <end position="47"/>
    </location>
</feature>
<keyword evidence="1" id="KW-1133">Transmembrane helix</keyword>
<gene>
    <name evidence="2" type="ORF">A2843_01835</name>
</gene>